<gene>
    <name evidence="2" type="ORF">ACFQHR_15005</name>
</gene>
<dbReference type="Proteomes" id="UP001596405">
    <property type="component" value="Unassembled WGS sequence"/>
</dbReference>
<feature type="signal peptide" evidence="1">
    <location>
        <begin position="1"/>
        <end position="20"/>
    </location>
</feature>
<feature type="chain" id="PRO_5046872257" evidence="1">
    <location>
        <begin position="21"/>
        <end position="116"/>
    </location>
</feature>
<comment type="caution">
    <text evidence="2">The sequence shown here is derived from an EMBL/GenBank/DDBJ whole genome shotgun (WGS) entry which is preliminary data.</text>
</comment>
<name>A0ABW2DMM0_9BACT</name>
<evidence type="ECO:0000313" key="2">
    <source>
        <dbReference type="EMBL" id="MFC6998945.1"/>
    </source>
</evidence>
<proteinExistence type="predicted"/>
<dbReference type="RefSeq" id="WP_153042263.1">
    <property type="nucleotide sequence ID" value="NZ_JBHSYQ010000008.1"/>
</dbReference>
<dbReference type="EMBL" id="JBHSYQ010000008">
    <property type="protein sequence ID" value="MFC6998945.1"/>
    <property type="molecule type" value="Genomic_DNA"/>
</dbReference>
<keyword evidence="1" id="KW-0732">Signal</keyword>
<organism evidence="2 3">
    <name type="scientific">Rufibacter roseus</name>
    <dbReference type="NCBI Taxonomy" id="1567108"/>
    <lineage>
        <taxon>Bacteria</taxon>
        <taxon>Pseudomonadati</taxon>
        <taxon>Bacteroidota</taxon>
        <taxon>Cytophagia</taxon>
        <taxon>Cytophagales</taxon>
        <taxon>Hymenobacteraceae</taxon>
        <taxon>Rufibacter</taxon>
    </lineage>
</organism>
<keyword evidence="3" id="KW-1185">Reference proteome</keyword>
<evidence type="ECO:0000256" key="1">
    <source>
        <dbReference type="SAM" id="SignalP"/>
    </source>
</evidence>
<accession>A0ABW2DMM0</accession>
<reference evidence="3" key="1">
    <citation type="journal article" date="2019" name="Int. J. Syst. Evol. Microbiol.">
        <title>The Global Catalogue of Microorganisms (GCM) 10K type strain sequencing project: providing services to taxonomists for standard genome sequencing and annotation.</title>
        <authorList>
            <consortium name="The Broad Institute Genomics Platform"/>
            <consortium name="The Broad Institute Genome Sequencing Center for Infectious Disease"/>
            <person name="Wu L."/>
            <person name="Ma J."/>
        </authorList>
    </citation>
    <scope>NUCLEOTIDE SEQUENCE [LARGE SCALE GENOMIC DNA]</scope>
    <source>
        <strain evidence="3">CGMCC 4.7393</strain>
    </source>
</reference>
<dbReference type="PROSITE" id="PS51257">
    <property type="entry name" value="PROKAR_LIPOPROTEIN"/>
    <property type="match status" value="1"/>
</dbReference>
<sequence length="116" mass="12834">MKSTLLFPLLLLLATISITSCDKCDGENPKARIINNGTKEASVQIKTSGGNTENLNNVPVGQTSEYRSYNPGHIVFTVTVDKVDYVEEVHMDECHDYSIAIDRNNNISTSTIDRND</sequence>
<evidence type="ECO:0000313" key="3">
    <source>
        <dbReference type="Proteomes" id="UP001596405"/>
    </source>
</evidence>
<protein>
    <submittedName>
        <fullName evidence="2">Uncharacterized protein</fullName>
    </submittedName>
</protein>